<dbReference type="InterPro" id="IPR005048">
    <property type="entry name" value="DUF287"/>
</dbReference>
<evidence type="ECO:0000256" key="2">
    <source>
        <dbReference type="SAM" id="MobiDB-lite"/>
    </source>
</evidence>
<reference key="2">
    <citation type="journal article" date="2000" name="Nature">
        <title>Sequence and analysis of chromosome 1 of the plant Arabidopsis thaliana.</title>
        <authorList>
            <person name="Theologis A."/>
            <person name="Ecker J.R."/>
            <person name="Palm C.J."/>
            <person name="Federspiel N.A."/>
            <person name="Kaul S."/>
            <person name="White O."/>
            <person name="Alonso J."/>
            <person name="Altafi H."/>
            <person name="Araujo R."/>
            <person name="Bowman C.L."/>
            <person name="Brooks S.Y."/>
            <person name="Buehler E."/>
            <person name="Chan A."/>
            <person name="Chao Q."/>
            <person name="Chen H."/>
            <person name="Cheuk R.F."/>
            <person name="Chin C.W."/>
            <person name="Chung M.K."/>
            <person name="Conn L."/>
            <person name="Conway A.B."/>
            <person name="Conway A.R."/>
            <person name="Creasy T.H."/>
            <person name="Dewar K."/>
            <person name="Dunn P."/>
            <person name="Etgu P."/>
            <person name="Feldblyum T.V."/>
            <person name="Feng J."/>
            <person name="Fong B."/>
            <person name="Fujii C.Y."/>
            <person name="Gill J.E."/>
            <person name="Goldsmith A.D."/>
            <person name="Haas B."/>
            <person name="Hansen N.F."/>
            <person name="Hughes B."/>
            <person name="Huizar L."/>
            <person name="Hunter J.L."/>
            <person name="Jenkins J."/>
            <person name="Johnson-Hopson C."/>
            <person name="Khan S."/>
            <person name="Khaykin E."/>
            <person name="Kim C.J."/>
            <person name="Koo H.L."/>
            <person name="Kremenetskaia I."/>
            <person name="Kurtz D.B."/>
            <person name="Kwan A."/>
            <person name="Lam B."/>
            <person name="Langin-Hooper S."/>
            <person name="Lee A."/>
            <person name="Lee J.M."/>
            <person name="Lenz C.A."/>
            <person name="Li J.H."/>
            <person name="Li Y."/>
            <person name="Lin X."/>
            <person name="Liu S.X."/>
            <person name="Liu Z.A."/>
            <person name="Luros J.S."/>
            <person name="Maiti R."/>
            <person name="Marziali A."/>
            <person name="Militscher J."/>
            <person name="Miranda M."/>
            <person name="Nguyen M."/>
            <person name="Nierman W.C."/>
            <person name="Osborne B.I."/>
            <person name="Pai G."/>
            <person name="Peterson J."/>
            <person name="Pham P.K."/>
            <person name="Rizzo M."/>
            <person name="Rooney T."/>
            <person name="Rowley D."/>
            <person name="Sakano H."/>
            <person name="Salzberg S.L."/>
            <person name="Schwartz J.R."/>
            <person name="Shinn P."/>
            <person name="Southwick A.M."/>
            <person name="Sun H."/>
            <person name="Tallon L.J."/>
            <person name="Tambunga G."/>
            <person name="Toriumi M.J."/>
            <person name="Town C.D."/>
            <person name="Utterback T."/>
            <person name="Van Aken S."/>
            <person name="Vaysberg M."/>
            <person name="Vysotskaia V.S."/>
            <person name="Walker M."/>
            <person name="Wu D."/>
            <person name="Yu G."/>
            <person name="Fraser C.M."/>
            <person name="Venter J.C."/>
            <person name="Davis R.W."/>
        </authorList>
    </citation>
    <scope>NUCLEOTIDE SEQUENCE [LARGE SCALE GENOMIC DNA]</scope>
    <source>
        <strain>cv. Columbia</strain>
    </source>
</reference>
<dbReference type="PANTHER" id="PTHR48449">
    <property type="entry name" value="DUF1985 DOMAIN-CONTAINING PROTEIN"/>
    <property type="match status" value="1"/>
</dbReference>
<dbReference type="PIR" id="E86373">
    <property type="entry name" value="E86373"/>
</dbReference>
<sequence>MARVKDSSGEYESTRVEATGEISTTEEEAGEIQPTTGDCDAADLGNSNAVAWESNDDLSDPNADSCAEEEEATNAVVQHDDGANKDDGDDDNLPQNMQDGDDDLQPQNMQDDDDDDDDDDNQPLPPEVMYFDPTTYTKVCKIGTRCQLVQTVEFIETLDAELKWFRNHDQFKHIFHMPKEPNHMIQGMWMLMVRTAKTELARECWFVVNGVPIRYSIREHALLTGLNCREYPKNYKTLGSLKFVEKLFKRTEDIKIKDVEEKLEEFKSEKSTARLKLTILLFLAKVMKADSKGDSKIEELLLRIVDNVRACETFPWGRFSFEQCMEGVRRVMKNMIGVVKPKAQTAFYGFITPLEILAFECIPQLGKRFREAVPADKECPRMCKHKFSESCMKGFTLEEINEALGDITDISSILEPDMDERKMLSRVVEKHVDDGIGYIDPIVDSWRERLIVEKKKIFWRSLYQADIDGRRIETVDDVPAVPEPEIPGTSILSFKEAMERGFDKLTDKLAVMDSEIKRICVRVQGIEEYVADQLEKEAEKDKYEDMRPGSAADFVPPSYQPRDTQSKALVIHSGIRDPAPPTIESLSDGSDESDEEDKKKKKKKQISKKKRKHVGPTLESGEKRGRKPSKYKGEEFTTEGKQTRKRQKNSSSSSSYRPQSSSARLQALPITATISSPSCQLVSSSDSSSSYQLIPQLQNSSTSSPSGSSSIDCIVHLSRRPARLYLQQTTRFVQFASLPRFIQLVAHLPARYLPADLPPMTA</sequence>
<feature type="compositionally biased region" description="Basic and acidic residues" evidence="2">
    <location>
        <begin position="1"/>
        <end position="15"/>
    </location>
</feature>
<evidence type="ECO:0000313" key="5">
    <source>
        <dbReference type="EMBL" id="AAF87156.1"/>
    </source>
</evidence>
<dbReference type="AlphaFoldDB" id="Q9LRA0"/>
<dbReference type="InterPro" id="IPR015410">
    <property type="entry name" value="DUF1985"/>
</dbReference>
<dbReference type="EMBL" id="AC002423">
    <property type="protein sequence ID" value="AAF87156.1"/>
    <property type="molecule type" value="Genomic_DNA"/>
</dbReference>
<evidence type="ECO:0000259" key="3">
    <source>
        <dbReference type="Pfam" id="PF03384"/>
    </source>
</evidence>
<feature type="region of interest" description="Disordered" evidence="2">
    <location>
        <begin position="574"/>
        <end position="663"/>
    </location>
</feature>
<organism evidence="5">
    <name type="scientific">Arabidopsis thaliana</name>
    <name type="common">Mouse-ear cress</name>
    <dbReference type="NCBI Taxonomy" id="3702"/>
    <lineage>
        <taxon>Eukaryota</taxon>
        <taxon>Viridiplantae</taxon>
        <taxon>Streptophyta</taxon>
        <taxon>Embryophyta</taxon>
        <taxon>Tracheophyta</taxon>
        <taxon>Spermatophyta</taxon>
        <taxon>Magnoliopsida</taxon>
        <taxon>eudicotyledons</taxon>
        <taxon>Gunneridae</taxon>
        <taxon>Pentapetalae</taxon>
        <taxon>rosids</taxon>
        <taxon>malvids</taxon>
        <taxon>Brassicales</taxon>
        <taxon>Brassicaceae</taxon>
        <taxon>Camelineae</taxon>
        <taxon>Arabidopsis</taxon>
    </lineage>
</organism>
<feature type="coiled-coil region" evidence="1">
    <location>
        <begin position="249"/>
        <end position="276"/>
    </location>
</feature>
<feature type="region of interest" description="Disordered" evidence="2">
    <location>
        <begin position="539"/>
        <end position="562"/>
    </location>
</feature>
<feature type="region of interest" description="Disordered" evidence="2">
    <location>
        <begin position="1"/>
        <end position="129"/>
    </location>
</feature>
<dbReference type="Pfam" id="PF09331">
    <property type="entry name" value="DUF1985"/>
    <property type="match status" value="1"/>
</dbReference>
<feature type="compositionally biased region" description="Acidic residues" evidence="2">
    <location>
        <begin position="99"/>
        <end position="121"/>
    </location>
</feature>
<evidence type="ECO:0000259" key="4">
    <source>
        <dbReference type="Pfam" id="PF09331"/>
    </source>
</evidence>
<evidence type="ECO:0000256" key="1">
    <source>
        <dbReference type="SAM" id="Coils"/>
    </source>
</evidence>
<protein>
    <submittedName>
        <fullName evidence="5">T23E23.10</fullName>
    </submittedName>
</protein>
<feature type="compositionally biased region" description="Low complexity" evidence="2">
    <location>
        <begin position="649"/>
        <end position="662"/>
    </location>
</feature>
<name>Q9LRA0_ARATH</name>
<proteinExistence type="predicted"/>
<dbReference type="Pfam" id="PF03384">
    <property type="entry name" value="DUF287"/>
    <property type="match status" value="1"/>
</dbReference>
<feature type="domain" description="DUF287" evidence="3">
    <location>
        <begin position="410"/>
        <end position="463"/>
    </location>
</feature>
<feature type="compositionally biased region" description="Basic residues" evidence="2">
    <location>
        <begin position="599"/>
        <end position="614"/>
    </location>
</feature>
<reference evidence="5" key="1">
    <citation type="submission" date="1999-04" db="EMBL/GenBank/DDBJ databases">
        <authorList>
            <person name="Ecker J.R."/>
        </authorList>
    </citation>
    <scope>NUCLEOTIDE SEQUENCE</scope>
</reference>
<dbReference type="PANTHER" id="PTHR48449:SF1">
    <property type="entry name" value="DUF1985 DOMAIN-CONTAINING PROTEIN"/>
    <property type="match status" value="1"/>
</dbReference>
<accession>Q9LRA0</accession>
<reference evidence="5" key="3">
    <citation type="submission" date="2000-07" db="EMBL/GenBank/DDBJ databases">
        <authorList>
            <person name="Cheuk R."/>
            <person name="Shinn P."/>
            <person name="Brooks S."/>
            <person name="Buehler E."/>
            <person name="Chao Q."/>
            <person name="Johnson-Hopson C."/>
            <person name="Khan S."/>
            <person name="Kim C."/>
            <person name="Altafi H."/>
            <person name="Bei B."/>
            <person name="Chin C."/>
            <person name="Chiou J."/>
            <person name="Choi E."/>
            <person name="Conn L."/>
            <person name="Conway A."/>
            <person name="Gonzalez A."/>
            <person name="Hansen N."/>
            <person name="Howing B."/>
            <person name="Koo T."/>
            <person name="Lam B."/>
            <person name="Lee J."/>
            <person name="Lenz C."/>
            <person name="Li J."/>
            <person name="Liu A."/>
            <person name="Liu J."/>
            <person name="Liu S."/>
            <person name="Mukharsky N."/>
            <person name="Nguyen M."/>
            <person name="Palm C."/>
            <person name="Pham P."/>
            <person name="Sakano H."/>
            <person name="Schwartz J."/>
            <person name="Southwick A."/>
            <person name="Thaveri A."/>
            <person name="Toriumi M."/>
            <person name="Vaysberg M."/>
            <person name="Yu G."/>
            <person name="Davis R."/>
            <person name="Federspiel N."/>
            <person name="Theologis A."/>
            <person name="Ecker J."/>
        </authorList>
    </citation>
    <scope>NUCLEOTIDE SEQUENCE</scope>
</reference>
<keyword evidence="1" id="KW-0175">Coiled coil</keyword>
<feature type="domain" description="DUF1985" evidence="4">
    <location>
        <begin position="193"/>
        <end position="325"/>
    </location>
</feature>